<proteinExistence type="predicted"/>
<sequence length="226" mass="26447">MKKYMLIGFCTIILSACTKDTSQEQAQEALQNNDVPQAKALYQRMATSEEQATQLQLIEQLEQAEKYVQQQNIQELEQAITTLQQHQQAQLIEKSLHELTHQLEELKETAAQQTYEEQEQTKAENKEQQRAVVAYREQLTNLDIMIETGAIREATQEITALMQSIYQQLQTTLSTTNKERLQVEQENWEQQLEQEIKEVANSTNDEARYLLMKQRCYILLDWFSVK</sequence>
<gene>
    <name evidence="2" type="ORF">GCM10007425_00040</name>
</gene>
<organism evidence="2 3">
    <name type="scientific">Lysinibacillus alkalisoli</name>
    <dbReference type="NCBI Taxonomy" id="1911548"/>
    <lineage>
        <taxon>Bacteria</taxon>
        <taxon>Bacillati</taxon>
        <taxon>Bacillota</taxon>
        <taxon>Bacilli</taxon>
        <taxon>Bacillales</taxon>
        <taxon>Bacillaceae</taxon>
        <taxon>Lysinibacillus</taxon>
    </lineage>
</organism>
<feature type="coiled-coil region" evidence="1">
    <location>
        <begin position="89"/>
        <end position="138"/>
    </location>
</feature>
<reference evidence="2" key="2">
    <citation type="submission" date="2020-09" db="EMBL/GenBank/DDBJ databases">
        <authorList>
            <person name="Sun Q."/>
            <person name="Zhou Y."/>
        </authorList>
    </citation>
    <scope>NUCLEOTIDE SEQUENCE</scope>
    <source>
        <strain evidence="2">CGMCC 1.15760</strain>
    </source>
</reference>
<name>A0A917FUD0_9BACI</name>
<dbReference type="Proteomes" id="UP000616608">
    <property type="component" value="Unassembled WGS sequence"/>
</dbReference>
<reference evidence="2" key="1">
    <citation type="journal article" date="2014" name="Int. J. Syst. Evol. Microbiol.">
        <title>Complete genome sequence of Corynebacterium casei LMG S-19264T (=DSM 44701T), isolated from a smear-ripened cheese.</title>
        <authorList>
            <consortium name="US DOE Joint Genome Institute (JGI-PGF)"/>
            <person name="Walter F."/>
            <person name="Albersmeier A."/>
            <person name="Kalinowski J."/>
            <person name="Ruckert C."/>
        </authorList>
    </citation>
    <scope>NUCLEOTIDE SEQUENCE</scope>
    <source>
        <strain evidence="2">CGMCC 1.15760</strain>
    </source>
</reference>
<feature type="coiled-coil region" evidence="1">
    <location>
        <begin position="166"/>
        <end position="205"/>
    </location>
</feature>
<dbReference type="RefSeq" id="WP_188612966.1">
    <property type="nucleotide sequence ID" value="NZ_BMJT01000001.1"/>
</dbReference>
<accession>A0A917FUD0</accession>
<dbReference type="PROSITE" id="PS51257">
    <property type="entry name" value="PROKAR_LIPOPROTEIN"/>
    <property type="match status" value="1"/>
</dbReference>
<keyword evidence="1" id="KW-0175">Coiled coil</keyword>
<keyword evidence="3" id="KW-1185">Reference proteome</keyword>
<evidence type="ECO:0000313" key="2">
    <source>
        <dbReference type="EMBL" id="GGG09724.1"/>
    </source>
</evidence>
<evidence type="ECO:0000256" key="1">
    <source>
        <dbReference type="SAM" id="Coils"/>
    </source>
</evidence>
<protein>
    <submittedName>
        <fullName evidence="2">Uncharacterized protein</fullName>
    </submittedName>
</protein>
<dbReference type="AlphaFoldDB" id="A0A917FUD0"/>
<comment type="caution">
    <text evidence="2">The sequence shown here is derived from an EMBL/GenBank/DDBJ whole genome shotgun (WGS) entry which is preliminary data.</text>
</comment>
<evidence type="ECO:0000313" key="3">
    <source>
        <dbReference type="Proteomes" id="UP000616608"/>
    </source>
</evidence>
<dbReference type="EMBL" id="BMJT01000001">
    <property type="protein sequence ID" value="GGG09724.1"/>
    <property type="molecule type" value="Genomic_DNA"/>
</dbReference>